<dbReference type="SUPFAM" id="SSF81901">
    <property type="entry name" value="HCP-like"/>
    <property type="match status" value="1"/>
</dbReference>
<dbReference type="SUPFAM" id="SSF56300">
    <property type="entry name" value="Metallo-dependent phosphatases"/>
    <property type="match status" value="1"/>
</dbReference>
<dbReference type="Pfam" id="PF16655">
    <property type="entry name" value="PhoD_N"/>
    <property type="match status" value="1"/>
</dbReference>
<dbReference type="InterPro" id="IPR018946">
    <property type="entry name" value="PhoD-like_MPP"/>
</dbReference>
<keyword evidence="4" id="KW-0614">Plasmid</keyword>
<feature type="chain" id="PRO_5043818280" evidence="1">
    <location>
        <begin position="22"/>
        <end position="546"/>
    </location>
</feature>
<feature type="signal peptide" evidence="1">
    <location>
        <begin position="1"/>
        <end position="21"/>
    </location>
</feature>
<dbReference type="Pfam" id="PF09423">
    <property type="entry name" value="PhoD"/>
    <property type="match status" value="1"/>
</dbReference>
<evidence type="ECO:0000313" key="5">
    <source>
        <dbReference type="Proteomes" id="UP001348817"/>
    </source>
</evidence>
<dbReference type="Gene3D" id="1.25.40.10">
    <property type="entry name" value="Tetratricopeptide repeat domain"/>
    <property type="match status" value="1"/>
</dbReference>
<dbReference type="RefSeq" id="WP_338395996.1">
    <property type="nucleotide sequence ID" value="NZ_AP025320.1"/>
</dbReference>
<dbReference type="PANTHER" id="PTHR33987:SF1">
    <property type="entry name" value="CALCINEURIN-LIKE METALLO-PHOSPHOESTERASE SUPERFAMILY PROTEIN"/>
    <property type="match status" value="1"/>
</dbReference>
<evidence type="ECO:0000256" key="1">
    <source>
        <dbReference type="SAM" id="SignalP"/>
    </source>
</evidence>
<name>A0AAU9D0K9_9BACT</name>
<geneLocation type="plasmid" evidence="4 5">
    <name>pFA6</name>
</geneLocation>
<dbReference type="CDD" id="cd07389">
    <property type="entry name" value="MPP_PhoD"/>
    <property type="match status" value="1"/>
</dbReference>
<dbReference type="InterPro" id="IPR011990">
    <property type="entry name" value="TPR-like_helical_dom_sf"/>
</dbReference>
<keyword evidence="1" id="KW-0732">Signal</keyword>
<organism evidence="4 5">
    <name type="scientific">Fulvitalea axinellae</name>
    <dbReference type="NCBI Taxonomy" id="1182444"/>
    <lineage>
        <taxon>Bacteria</taxon>
        <taxon>Pseudomonadati</taxon>
        <taxon>Bacteroidota</taxon>
        <taxon>Cytophagia</taxon>
        <taxon>Cytophagales</taxon>
        <taxon>Persicobacteraceae</taxon>
        <taxon>Fulvitalea</taxon>
    </lineage>
</organism>
<dbReference type="InterPro" id="IPR032093">
    <property type="entry name" value="PhoD_N"/>
</dbReference>
<dbReference type="InterPro" id="IPR029052">
    <property type="entry name" value="Metallo-depent_PP-like"/>
</dbReference>
<sequence>MSRNVLLTLAFFFAFPFGSFSQEVVSYNRNEWRRKQNREEIAKIFSGKVNEAIEGMLRYLEKNPDDPEVHFGLSLAYSVKGNTLESVRYFKKSINLGMPFGRFLAGPRKGFGTLYKSVAFIQYRQVYGGKLVHGPALGGLTDKDAIFWLRTSEEADIAIEISTSDVFGTDALFFSGRTDSKADNTVKVKATGLTANTEYFYRVRINGVLEGGVNTFVTRPEPLAKGSFQIAFGGCSAYNPDFEHIWSAIAKRKPVAFLGLGDNVYIDHPESIPTQRFCYYQRQSVPHFRKLVASTPYIGVWDDHDFGIDDSFGGPEVNTPAWKVDALQVFKENFANPGFATDGMPGVWFKQTIGDVDFFFLDGRYYREPSTKRKPQMLGPVQLDWLKRSLKASEATFKVIVTPVTWAYGAKDIYQGRTDTWEGYKRERKDISDFLSDNKIEGVLLLSSDRHRHDAWKTEREGSYPLYEFASGRMSNIHYHEIRNQSLFGYNEKNGFGLVKFVTDTEMPYVEYSVVTIDDETISKIRVNLHQLQEPKPKKSRKGKKK</sequence>
<proteinExistence type="predicted"/>
<evidence type="ECO:0000313" key="4">
    <source>
        <dbReference type="EMBL" id="BDD12692.1"/>
    </source>
</evidence>
<protein>
    <submittedName>
        <fullName evidence="4">Alkaline phosphatase</fullName>
    </submittedName>
</protein>
<dbReference type="KEGG" id="fax:FUAX_51240"/>
<dbReference type="EMBL" id="AP025320">
    <property type="protein sequence ID" value="BDD12692.1"/>
    <property type="molecule type" value="Genomic_DNA"/>
</dbReference>
<dbReference type="Gene3D" id="3.60.21.70">
    <property type="entry name" value="PhoD-like phosphatase"/>
    <property type="match status" value="1"/>
</dbReference>
<dbReference type="PANTHER" id="PTHR33987">
    <property type="entry name" value="CALCINEURIN-LIKE METALLO-PHOSPHOESTERASE SUPERFAMILY PROTEIN"/>
    <property type="match status" value="1"/>
</dbReference>
<feature type="domain" description="PhoD-like phosphatase metallophosphatase" evidence="2">
    <location>
        <begin position="232"/>
        <end position="475"/>
    </location>
</feature>
<dbReference type="InterPro" id="IPR038607">
    <property type="entry name" value="PhoD-like_sf"/>
</dbReference>
<dbReference type="AlphaFoldDB" id="A0AAU9D0K9"/>
<reference evidence="4 5" key="1">
    <citation type="submission" date="2021-12" db="EMBL/GenBank/DDBJ databases">
        <title>Genome sequencing of bacteria with rrn-lacking chromosome and rrn-plasmid.</title>
        <authorList>
            <person name="Anda M."/>
            <person name="Iwasaki W."/>
        </authorList>
    </citation>
    <scope>NUCLEOTIDE SEQUENCE [LARGE SCALE GENOMIC DNA]</scope>
    <source>
        <strain evidence="4 5">DSM 100852</strain>
        <plasmid evidence="4 5">pFA6</plasmid>
    </source>
</reference>
<accession>A0AAU9D0K9</accession>
<evidence type="ECO:0000259" key="2">
    <source>
        <dbReference type="Pfam" id="PF09423"/>
    </source>
</evidence>
<dbReference type="Proteomes" id="UP001348817">
    <property type="component" value="Plasmid pFA6"/>
</dbReference>
<feature type="domain" description="Phospholipase D N-terminal" evidence="3">
    <location>
        <begin position="133"/>
        <end position="208"/>
    </location>
</feature>
<evidence type="ECO:0000259" key="3">
    <source>
        <dbReference type="Pfam" id="PF16655"/>
    </source>
</evidence>
<gene>
    <name evidence="4" type="primary">phoD</name>
    <name evidence="4" type="ORF">FUAX_51240</name>
</gene>
<dbReference type="Gene3D" id="2.60.40.380">
    <property type="entry name" value="Purple acid phosphatase-like, N-terminal"/>
    <property type="match status" value="1"/>
</dbReference>
<keyword evidence="5" id="KW-1185">Reference proteome</keyword>